<evidence type="ECO:0000256" key="1">
    <source>
        <dbReference type="SAM" id="MobiDB-lite"/>
    </source>
</evidence>
<reference evidence="2" key="1">
    <citation type="journal article" date="2020" name="Stud. Mycol.">
        <title>101 Dothideomycetes genomes: a test case for predicting lifestyles and emergence of pathogens.</title>
        <authorList>
            <person name="Haridas S."/>
            <person name="Albert R."/>
            <person name="Binder M."/>
            <person name="Bloem J."/>
            <person name="Labutti K."/>
            <person name="Salamov A."/>
            <person name="Andreopoulos B."/>
            <person name="Baker S."/>
            <person name="Barry K."/>
            <person name="Bills G."/>
            <person name="Bluhm B."/>
            <person name="Cannon C."/>
            <person name="Castanera R."/>
            <person name="Culley D."/>
            <person name="Daum C."/>
            <person name="Ezra D."/>
            <person name="Gonzalez J."/>
            <person name="Henrissat B."/>
            <person name="Kuo A."/>
            <person name="Liang C."/>
            <person name="Lipzen A."/>
            <person name="Lutzoni F."/>
            <person name="Magnuson J."/>
            <person name="Mondo S."/>
            <person name="Nolan M."/>
            <person name="Ohm R."/>
            <person name="Pangilinan J."/>
            <person name="Park H.-J."/>
            <person name="Ramirez L."/>
            <person name="Alfaro M."/>
            <person name="Sun H."/>
            <person name="Tritt A."/>
            <person name="Yoshinaga Y."/>
            <person name="Zwiers L.-H."/>
            <person name="Turgeon B."/>
            <person name="Goodwin S."/>
            <person name="Spatafora J."/>
            <person name="Crous P."/>
            <person name="Grigoriev I."/>
        </authorList>
    </citation>
    <scope>NUCLEOTIDE SEQUENCE</scope>
    <source>
        <strain evidence="2">CBS 101060</strain>
    </source>
</reference>
<gene>
    <name evidence="2" type="ORF">M501DRAFT_1004984</name>
</gene>
<feature type="region of interest" description="Disordered" evidence="1">
    <location>
        <begin position="48"/>
        <end position="67"/>
    </location>
</feature>
<dbReference type="AlphaFoldDB" id="A0A9P4S8V5"/>
<keyword evidence="3" id="KW-1185">Reference proteome</keyword>
<comment type="caution">
    <text evidence="2">The sequence shown here is derived from an EMBL/GenBank/DDBJ whole genome shotgun (WGS) entry which is preliminary data.</text>
</comment>
<sequence>MGDTASLLQAHRADPNTMDPETFAALANSSNNVQQESLDVMLGNMQIQNDKPEDSGVSSKEEFSDETSEMKALEKMLEDLLERGNTLLEEMKKFSSLLTKGKNTLVSRYIHDGVKKEIESIEMV</sequence>
<organism evidence="2 3">
    <name type="scientific">Patellaria atrata CBS 101060</name>
    <dbReference type="NCBI Taxonomy" id="1346257"/>
    <lineage>
        <taxon>Eukaryota</taxon>
        <taxon>Fungi</taxon>
        <taxon>Dikarya</taxon>
        <taxon>Ascomycota</taxon>
        <taxon>Pezizomycotina</taxon>
        <taxon>Dothideomycetes</taxon>
        <taxon>Dothideomycetes incertae sedis</taxon>
        <taxon>Patellariales</taxon>
        <taxon>Patellariaceae</taxon>
        <taxon>Patellaria</taxon>
    </lineage>
</organism>
<evidence type="ECO:0000313" key="3">
    <source>
        <dbReference type="Proteomes" id="UP000799429"/>
    </source>
</evidence>
<dbReference type="EMBL" id="MU006097">
    <property type="protein sequence ID" value="KAF2838134.1"/>
    <property type="molecule type" value="Genomic_DNA"/>
</dbReference>
<feature type="compositionally biased region" description="Basic and acidic residues" evidence="1">
    <location>
        <begin position="50"/>
        <end position="67"/>
    </location>
</feature>
<proteinExistence type="predicted"/>
<evidence type="ECO:0000313" key="2">
    <source>
        <dbReference type="EMBL" id="KAF2838134.1"/>
    </source>
</evidence>
<accession>A0A9P4S8V5</accession>
<protein>
    <submittedName>
        <fullName evidence="2">Uncharacterized protein</fullName>
    </submittedName>
</protein>
<name>A0A9P4S8V5_9PEZI</name>
<dbReference type="Proteomes" id="UP000799429">
    <property type="component" value="Unassembled WGS sequence"/>
</dbReference>